<accession>C2MAE2</accession>
<evidence type="ECO:0000313" key="2">
    <source>
        <dbReference type="EMBL" id="EEK17319.1"/>
    </source>
</evidence>
<dbReference type="SUPFAM" id="SSF52058">
    <property type="entry name" value="L domain-like"/>
    <property type="match status" value="1"/>
</dbReference>
<keyword evidence="1" id="KW-0732">Signal</keyword>
<dbReference type="Proteomes" id="UP000003303">
    <property type="component" value="Unassembled WGS sequence"/>
</dbReference>
<protein>
    <submittedName>
        <fullName evidence="2">Leucine Rich Repeat protein</fullName>
    </submittedName>
</protein>
<dbReference type="EMBL" id="ACLR01000088">
    <property type="protein sequence ID" value="EEK17319.1"/>
    <property type="molecule type" value="Genomic_DNA"/>
</dbReference>
<dbReference type="Gene3D" id="3.80.10.10">
    <property type="entry name" value="Ribonuclease Inhibitor"/>
    <property type="match status" value="1"/>
</dbReference>
<evidence type="ECO:0000313" key="3">
    <source>
        <dbReference type="Proteomes" id="UP000003303"/>
    </source>
</evidence>
<dbReference type="InterPro" id="IPR032675">
    <property type="entry name" value="LRR_dom_sf"/>
</dbReference>
<gene>
    <name evidence="2" type="ORF">PORUE0001_1216</name>
</gene>
<proteinExistence type="predicted"/>
<sequence length="978" mass="106393">MKRNLLFLYSLLLALIPLGSVAQTATNDVLTFTTSKAVGETIQISLQYQGQLKVEGLESVPPSAPFELSISTVKLTAQTVTIKGQLLHLAIYNDQKITSLSAPNHTTLERLQCVNNPSLTSLNLSGCNKLNYISILGTGLKDTHLTQFIGSLPKVKEGKLNFYNAYQKATHAYWTIQDIRDANAKGWHVTTLVGHDNVELYPDEITIGVDPAVSEVLSLWIIGEGENIPLISNIEGNPVIESGDKFTPYTVTQKSVVIGGNVKLFKVEELKNITSINLGKNRSLTHLVCTKGKVKELGLSECSSLNLVECYGNGMRGEATTRLMSTLPDRTSAKEPGKIYFVDEASSEAQKNSYSDTDLFLAKNRGWVVYRRLSSGKFEEIKPTGTSYDQITFTTAKKVGEGFFILTNPSKPISVRGLKLLSQSESTPDKNAIVTAQDITLVGNVLSLVLADQQITAFESKDNKELRSLVISGNKLTKLDLSTFEKLESVVCFDNPFDKEGSAFTLSHLPNRTKEETPGAISFVSTAKGDLTPTYSSAAIAAANALNWKVMQRDHEGNESEIVPKINVITLVTDKAVGSEVTIEAKLADALPVKVTGLSVAEITAANAAGKFTLTAQTVTLTGDIISLSLPDGEWTKIETTTDYDNLESLAYPRNKVVAPVLNTPRLSMLDCRNNGMSEAEVKALIATLPNLSNESAQMSERKGTLLIADEANDTHANVCPDEAILAAQTKNWESTVHLGGEVRGKLFTSDKNTLRFETKLPMKSKVRFTLHYAGTLLAADGLSTQDYLPESSDSEQECELTATFVRLVGDVDQLNITAQQVTRLALPGHKSIAKIDCADNAITTFDLAGCAKLLFLNMTKNGLTAELVSQLIAQLPDRSAETDKGELRLFNTYKGAGETNEITAEHLKAAKAKGWRITDSKAEITEQQVATDLVLRPDSTDDTVYTLEGIRLFIPANELPEGIYIIGGKKVIINRTK</sequence>
<reference evidence="2 3" key="1">
    <citation type="submission" date="2009-04" db="EMBL/GenBank/DDBJ databases">
        <authorList>
            <person name="Sebastian Y."/>
            <person name="Madupu R."/>
            <person name="Durkin A.S."/>
            <person name="Torralba M."/>
            <person name="Methe B."/>
            <person name="Sutton G.G."/>
            <person name="Strausberg R.L."/>
            <person name="Nelson K.E."/>
        </authorList>
    </citation>
    <scope>NUCLEOTIDE SEQUENCE [LARGE SCALE GENOMIC DNA]</scope>
    <source>
        <strain evidence="2 3">60-3</strain>
    </source>
</reference>
<comment type="caution">
    <text evidence="2">The sequence shown here is derived from an EMBL/GenBank/DDBJ whole genome shotgun (WGS) entry which is preliminary data.</text>
</comment>
<name>C2MAE2_9PORP</name>
<dbReference type="AlphaFoldDB" id="C2MAE2"/>
<evidence type="ECO:0000256" key="1">
    <source>
        <dbReference type="SAM" id="SignalP"/>
    </source>
</evidence>
<feature type="chain" id="PRO_5002916471" evidence="1">
    <location>
        <begin position="23"/>
        <end position="978"/>
    </location>
</feature>
<dbReference type="OrthoDB" id="1014791at2"/>
<feature type="signal peptide" evidence="1">
    <location>
        <begin position="1"/>
        <end position="22"/>
    </location>
</feature>
<dbReference type="RefSeq" id="WP_007364894.1">
    <property type="nucleotide sequence ID" value="NZ_ACLR01000088.1"/>
</dbReference>
<keyword evidence="3" id="KW-1185">Reference proteome</keyword>
<organism evidence="2 3">
    <name type="scientific">Porphyromonas uenonis 60-3</name>
    <dbReference type="NCBI Taxonomy" id="596327"/>
    <lineage>
        <taxon>Bacteria</taxon>
        <taxon>Pseudomonadati</taxon>
        <taxon>Bacteroidota</taxon>
        <taxon>Bacteroidia</taxon>
        <taxon>Bacteroidales</taxon>
        <taxon>Porphyromonadaceae</taxon>
        <taxon>Porphyromonas</taxon>
    </lineage>
</organism>